<dbReference type="InterPro" id="IPR039391">
    <property type="entry name" value="Phytocyanin-like"/>
</dbReference>
<name>A0AAD4SF11_9MAGN</name>
<proteinExistence type="predicted"/>
<evidence type="ECO:0000313" key="5">
    <source>
        <dbReference type="Proteomes" id="UP001202328"/>
    </source>
</evidence>
<comment type="caution">
    <text evidence="4">The sequence shown here is derived from an EMBL/GenBank/DDBJ whole genome shotgun (WGS) entry which is preliminary data.</text>
</comment>
<gene>
    <name evidence="4" type="ORF">MKW98_032352</name>
</gene>
<dbReference type="PANTHER" id="PTHR33021:SF339">
    <property type="entry name" value="OS07G0570600 PROTEIN"/>
    <property type="match status" value="1"/>
</dbReference>
<dbReference type="InterPro" id="IPR008972">
    <property type="entry name" value="Cupredoxin"/>
</dbReference>
<sequence>MGLNTKFLFSLLLLVVAVPLMGNAFVWNVGDDAGWSGQSQFNYTGWALVPTFLVGDDSLRFVYDPNITNVLEVTYCDFKSLGTTVPITKAGHQYFISGNPVDCRNGLKVDILSYDSPYLRFWRLGGPPVDANGYGKIPDFEDTPTEGANTTEDMSCDSDSSTAAWTPAMSPTST</sequence>
<keyword evidence="2" id="KW-0732">Signal</keyword>
<dbReference type="SUPFAM" id="SSF49503">
    <property type="entry name" value="Cupredoxins"/>
    <property type="match status" value="1"/>
</dbReference>
<keyword evidence="5" id="KW-1185">Reference proteome</keyword>
<dbReference type="InterPro" id="IPR003245">
    <property type="entry name" value="Phytocyanin_dom"/>
</dbReference>
<evidence type="ECO:0000256" key="1">
    <source>
        <dbReference type="SAM" id="MobiDB-lite"/>
    </source>
</evidence>
<feature type="chain" id="PRO_5042234982" description="Phytocyanin domain-containing protein" evidence="2">
    <location>
        <begin position="25"/>
        <end position="174"/>
    </location>
</feature>
<feature type="domain" description="Phytocyanin" evidence="3">
    <location>
        <begin position="35"/>
        <end position="106"/>
    </location>
</feature>
<feature type="signal peptide" evidence="2">
    <location>
        <begin position="1"/>
        <end position="24"/>
    </location>
</feature>
<dbReference type="Gene3D" id="2.60.40.420">
    <property type="entry name" value="Cupredoxins - blue copper proteins"/>
    <property type="match status" value="1"/>
</dbReference>
<feature type="region of interest" description="Disordered" evidence="1">
    <location>
        <begin position="133"/>
        <end position="174"/>
    </location>
</feature>
<dbReference type="Pfam" id="PF02298">
    <property type="entry name" value="Cu_bind_like"/>
    <property type="match status" value="1"/>
</dbReference>
<dbReference type="Proteomes" id="UP001202328">
    <property type="component" value="Unassembled WGS sequence"/>
</dbReference>
<evidence type="ECO:0000313" key="4">
    <source>
        <dbReference type="EMBL" id="KAI3903698.1"/>
    </source>
</evidence>
<dbReference type="AlphaFoldDB" id="A0AAD4SF11"/>
<organism evidence="4 5">
    <name type="scientific">Papaver atlanticum</name>
    <dbReference type="NCBI Taxonomy" id="357466"/>
    <lineage>
        <taxon>Eukaryota</taxon>
        <taxon>Viridiplantae</taxon>
        <taxon>Streptophyta</taxon>
        <taxon>Embryophyta</taxon>
        <taxon>Tracheophyta</taxon>
        <taxon>Spermatophyta</taxon>
        <taxon>Magnoliopsida</taxon>
        <taxon>Ranunculales</taxon>
        <taxon>Papaveraceae</taxon>
        <taxon>Papaveroideae</taxon>
        <taxon>Papaver</taxon>
    </lineage>
</organism>
<feature type="compositionally biased region" description="Polar residues" evidence="1">
    <location>
        <begin position="146"/>
        <end position="174"/>
    </location>
</feature>
<dbReference type="PANTHER" id="PTHR33021">
    <property type="entry name" value="BLUE COPPER PROTEIN"/>
    <property type="match status" value="1"/>
</dbReference>
<reference evidence="4" key="1">
    <citation type="submission" date="2022-04" db="EMBL/GenBank/DDBJ databases">
        <title>A functionally conserved STORR gene fusion in Papaver species that diverged 16.8 million years ago.</title>
        <authorList>
            <person name="Catania T."/>
        </authorList>
    </citation>
    <scope>NUCLEOTIDE SEQUENCE</scope>
    <source>
        <strain evidence="4">S-188037</strain>
    </source>
</reference>
<accession>A0AAD4SF11</accession>
<dbReference type="EMBL" id="JAJJMB010011222">
    <property type="protein sequence ID" value="KAI3903698.1"/>
    <property type="molecule type" value="Genomic_DNA"/>
</dbReference>
<evidence type="ECO:0000259" key="3">
    <source>
        <dbReference type="Pfam" id="PF02298"/>
    </source>
</evidence>
<protein>
    <recommendedName>
        <fullName evidence="3">Phytocyanin domain-containing protein</fullName>
    </recommendedName>
</protein>
<dbReference type="GO" id="GO:0009055">
    <property type="term" value="F:electron transfer activity"/>
    <property type="evidence" value="ECO:0007669"/>
    <property type="project" value="InterPro"/>
</dbReference>
<dbReference type="GO" id="GO:0005886">
    <property type="term" value="C:plasma membrane"/>
    <property type="evidence" value="ECO:0007669"/>
    <property type="project" value="TreeGrafter"/>
</dbReference>
<evidence type="ECO:0000256" key="2">
    <source>
        <dbReference type="SAM" id="SignalP"/>
    </source>
</evidence>